<dbReference type="InterPro" id="IPR027065">
    <property type="entry name" value="Lon_Prtase"/>
</dbReference>
<evidence type="ECO:0000313" key="2">
    <source>
        <dbReference type="EMBL" id="SHK26935.1"/>
    </source>
</evidence>
<dbReference type="SMART" id="SM00382">
    <property type="entry name" value="AAA"/>
    <property type="match status" value="1"/>
</dbReference>
<reference evidence="3" key="1">
    <citation type="submission" date="2016-11" db="EMBL/GenBank/DDBJ databases">
        <authorList>
            <person name="Varghese N."/>
            <person name="Submissions S."/>
        </authorList>
    </citation>
    <scope>NUCLEOTIDE SEQUENCE [LARGE SCALE GENOMIC DNA]</scope>
    <source>
        <strain evidence="3">DSM 100564</strain>
    </source>
</reference>
<dbReference type="InterPro" id="IPR027417">
    <property type="entry name" value="P-loop_NTPase"/>
</dbReference>
<dbReference type="RefSeq" id="WP_175556958.1">
    <property type="nucleotide sequence ID" value="NZ_FQZQ01000024.1"/>
</dbReference>
<dbReference type="PANTHER" id="PTHR43718">
    <property type="entry name" value="LON PROTEASE"/>
    <property type="match status" value="1"/>
</dbReference>
<dbReference type="GO" id="GO:0016887">
    <property type="term" value="F:ATP hydrolysis activity"/>
    <property type="evidence" value="ECO:0007669"/>
    <property type="project" value="InterPro"/>
</dbReference>
<dbReference type="InterPro" id="IPR003593">
    <property type="entry name" value="AAA+_ATPase"/>
</dbReference>
<dbReference type="Gene3D" id="3.40.50.300">
    <property type="entry name" value="P-loop containing nucleotide triphosphate hydrolases"/>
    <property type="match status" value="1"/>
</dbReference>
<evidence type="ECO:0000313" key="3">
    <source>
        <dbReference type="Proteomes" id="UP000183982"/>
    </source>
</evidence>
<evidence type="ECO:0000259" key="1">
    <source>
        <dbReference type="SMART" id="SM00382"/>
    </source>
</evidence>
<proteinExistence type="predicted"/>
<dbReference type="STRING" id="1470563.SAMN05444000_1245"/>
<dbReference type="GO" id="GO:0007005">
    <property type="term" value="P:mitochondrion organization"/>
    <property type="evidence" value="ECO:0007669"/>
    <property type="project" value="TreeGrafter"/>
</dbReference>
<protein>
    <submittedName>
        <fullName evidence="2">ATPase family associated with various cellular activities (AAA)</fullName>
    </submittedName>
</protein>
<dbReference type="SUPFAM" id="SSF52540">
    <property type="entry name" value="P-loop containing nucleoside triphosphate hydrolases"/>
    <property type="match status" value="1"/>
</dbReference>
<dbReference type="InterPro" id="IPR003959">
    <property type="entry name" value="ATPase_AAA_core"/>
</dbReference>
<keyword evidence="3" id="KW-1185">Reference proteome</keyword>
<organism evidence="2 3">
    <name type="scientific">Shimia gijangensis</name>
    <dbReference type="NCBI Taxonomy" id="1470563"/>
    <lineage>
        <taxon>Bacteria</taxon>
        <taxon>Pseudomonadati</taxon>
        <taxon>Pseudomonadota</taxon>
        <taxon>Alphaproteobacteria</taxon>
        <taxon>Rhodobacterales</taxon>
        <taxon>Roseobacteraceae</taxon>
    </lineage>
</organism>
<accession>A0A1M6R352</accession>
<dbReference type="AlphaFoldDB" id="A0A1M6R352"/>
<dbReference type="PANTHER" id="PTHR43718:SF2">
    <property type="entry name" value="LON PROTEASE HOMOLOG, MITOCHONDRIAL"/>
    <property type="match status" value="1"/>
</dbReference>
<dbReference type="GO" id="GO:0003697">
    <property type="term" value="F:single-stranded DNA binding"/>
    <property type="evidence" value="ECO:0007669"/>
    <property type="project" value="TreeGrafter"/>
</dbReference>
<gene>
    <name evidence="2" type="ORF">SAMN05444000_1245</name>
</gene>
<dbReference type="GO" id="GO:0004176">
    <property type="term" value="F:ATP-dependent peptidase activity"/>
    <property type="evidence" value="ECO:0007669"/>
    <property type="project" value="InterPro"/>
</dbReference>
<dbReference type="Proteomes" id="UP000183982">
    <property type="component" value="Unassembled WGS sequence"/>
</dbReference>
<dbReference type="GO" id="GO:0004252">
    <property type="term" value="F:serine-type endopeptidase activity"/>
    <property type="evidence" value="ECO:0007669"/>
    <property type="project" value="InterPro"/>
</dbReference>
<sequence>MDKDLKTELKRLEVLGPLKFSVLKDLFEGWDHLDFQLVETAIQTASKRQQLRETLDHFRWHEDEDWARALEERYFKAWKADGHDNVGEPMSLLRRLLRVTDEEEFNTIIEALKVPLPEEGKEPERRYITGARNKSDLPRSVRSGLNKCEKLFVIDDVAHFDREALANAVAVKSRFPNAGDVIEGLLGEMRRGFALGDDIIRIRPTIILGEPGVGKTTMVRAMLEGLGVAPEIVSVAGHNDSQIFGVSAGWSSALPSVMTTAVLKQGVLNPILVVDEIDKVRPSQNGDIYSELLLLTEPTDARTYRDKFLSTTTDCSTISWVFTANYIERIPEPLRSRCVVYKMETPTHSQLPAILRSMHAAYAEERGVDQRMIPLTMADHEMLINDFSQHASLRRSKELIRILVDFGQSEVGRA</sequence>
<dbReference type="GO" id="GO:0006515">
    <property type="term" value="P:protein quality control for misfolded or incompletely synthesized proteins"/>
    <property type="evidence" value="ECO:0007669"/>
    <property type="project" value="TreeGrafter"/>
</dbReference>
<dbReference type="GO" id="GO:0005524">
    <property type="term" value="F:ATP binding"/>
    <property type="evidence" value="ECO:0007669"/>
    <property type="project" value="InterPro"/>
</dbReference>
<dbReference type="GO" id="GO:0051131">
    <property type="term" value="P:chaperone-mediated protein complex assembly"/>
    <property type="evidence" value="ECO:0007669"/>
    <property type="project" value="TreeGrafter"/>
</dbReference>
<feature type="domain" description="AAA+ ATPase" evidence="1">
    <location>
        <begin position="201"/>
        <end position="347"/>
    </location>
</feature>
<dbReference type="Pfam" id="PF00004">
    <property type="entry name" value="AAA"/>
    <property type="match status" value="1"/>
</dbReference>
<dbReference type="EMBL" id="FQZQ01000024">
    <property type="protein sequence ID" value="SHK26935.1"/>
    <property type="molecule type" value="Genomic_DNA"/>
</dbReference>
<name>A0A1M6R352_9RHOB</name>